<dbReference type="FunFam" id="3.30.200.20:FF:000387">
    <property type="entry name" value="Serine/threonine-protein kinase STE11"/>
    <property type="match status" value="1"/>
</dbReference>
<dbReference type="Gene3D" id="1.10.510.10">
    <property type="entry name" value="Transferase(Phosphotransferase) domain 1"/>
    <property type="match status" value="1"/>
</dbReference>
<dbReference type="GO" id="GO:0004709">
    <property type="term" value="F:MAP kinase kinase kinase activity"/>
    <property type="evidence" value="ECO:0007669"/>
    <property type="project" value="UniProtKB-EC"/>
</dbReference>
<feature type="region of interest" description="Disordered" evidence="15">
    <location>
        <begin position="1"/>
        <end position="71"/>
    </location>
</feature>
<comment type="catalytic activity">
    <reaction evidence="12">
        <text>L-seryl-[protein] + ATP = O-phospho-L-seryl-[protein] + ADP + H(+)</text>
        <dbReference type="Rhea" id="RHEA:17989"/>
        <dbReference type="Rhea" id="RHEA-COMP:9863"/>
        <dbReference type="Rhea" id="RHEA-COMP:11604"/>
        <dbReference type="ChEBI" id="CHEBI:15378"/>
        <dbReference type="ChEBI" id="CHEBI:29999"/>
        <dbReference type="ChEBI" id="CHEBI:30616"/>
        <dbReference type="ChEBI" id="CHEBI:83421"/>
        <dbReference type="ChEBI" id="CHEBI:456216"/>
        <dbReference type="EC" id="2.7.11.25"/>
    </reaction>
</comment>
<dbReference type="CDD" id="cd06606">
    <property type="entry name" value="STKc_MAPKKK"/>
    <property type="match status" value="1"/>
</dbReference>
<evidence type="ECO:0000256" key="4">
    <source>
        <dbReference type="ARBA" id="ARBA00022527"/>
    </source>
</evidence>
<feature type="domain" description="Protein kinase" evidence="16">
    <location>
        <begin position="77"/>
        <end position="339"/>
    </location>
</feature>
<evidence type="ECO:0000256" key="15">
    <source>
        <dbReference type="SAM" id="MobiDB-lite"/>
    </source>
</evidence>
<dbReference type="PROSITE" id="PS50011">
    <property type="entry name" value="PROTEIN_KINASE_DOM"/>
    <property type="match status" value="1"/>
</dbReference>
<accession>A0AA88A048</accession>
<evidence type="ECO:0000259" key="16">
    <source>
        <dbReference type="PROSITE" id="PS50011"/>
    </source>
</evidence>
<dbReference type="InterPro" id="IPR008271">
    <property type="entry name" value="Ser/Thr_kinase_AS"/>
</dbReference>
<keyword evidence="7" id="KW-0418">Kinase</keyword>
<evidence type="ECO:0000256" key="5">
    <source>
        <dbReference type="ARBA" id="ARBA00022679"/>
    </source>
</evidence>
<dbReference type="FunFam" id="1.10.510.10:FF:000382">
    <property type="entry name" value="Mitogen-activated protein kinase kinase kinase 2"/>
    <property type="match status" value="1"/>
</dbReference>
<keyword evidence="3" id="KW-1017">Isopeptide bond</keyword>
<feature type="compositionally biased region" description="Polar residues" evidence="15">
    <location>
        <begin position="562"/>
        <end position="596"/>
    </location>
</feature>
<keyword evidence="18" id="KW-1185">Reference proteome</keyword>
<evidence type="ECO:0000256" key="11">
    <source>
        <dbReference type="ARBA" id="ARBA00047559"/>
    </source>
</evidence>
<dbReference type="InterPro" id="IPR011009">
    <property type="entry name" value="Kinase-like_dom_sf"/>
</dbReference>
<evidence type="ECO:0000256" key="13">
    <source>
        <dbReference type="PROSITE-ProRule" id="PRU10141"/>
    </source>
</evidence>
<feature type="compositionally biased region" description="Pro residues" evidence="15">
    <location>
        <begin position="49"/>
        <end position="60"/>
    </location>
</feature>
<dbReference type="EMBL" id="BTGU01000017">
    <property type="protein sequence ID" value="GMN43832.1"/>
    <property type="molecule type" value="Genomic_DNA"/>
</dbReference>
<comment type="catalytic activity">
    <reaction evidence="11">
        <text>L-threonyl-[protein] + ATP = O-phospho-L-threonyl-[protein] + ADP + H(+)</text>
        <dbReference type="Rhea" id="RHEA:46608"/>
        <dbReference type="Rhea" id="RHEA-COMP:11060"/>
        <dbReference type="Rhea" id="RHEA-COMP:11605"/>
        <dbReference type="ChEBI" id="CHEBI:15378"/>
        <dbReference type="ChEBI" id="CHEBI:30013"/>
        <dbReference type="ChEBI" id="CHEBI:30616"/>
        <dbReference type="ChEBI" id="CHEBI:61977"/>
        <dbReference type="ChEBI" id="CHEBI:456216"/>
        <dbReference type="EC" id="2.7.11.25"/>
    </reaction>
</comment>
<keyword evidence="6 13" id="KW-0547">Nucleotide-binding</keyword>
<sequence length="694" mass="76246">MQDLFGSVRRSLVFRPPPSENGDESSPIPTSLADKINSCIRKSRVFSKPSPPPPPPPPQQQQPASPIPKDIAPPIRWRKGELIGCGAFGRVYMGMNLDSGELLAVKQVSIAANTASKEKAQAHVKELEEEVKLLKNLSHSNIVRYLGTVREEENLNILLEFVPGGSISSLLGKFGPFPEAVIRTYTKQLLLGLEYLHKNGIMHRDIKGANILVDNKGCIKLADFGASKQVVELATISGAKSMKGTPYWMAPEVILQTGHSFSADIWSVGCTVIEMTTGKPPWSQQFQEVAALFHIGTTKSHPPIPEHLSTEAKDFLLKCLQKEPNLRPAASELLQHPFVTGESMESYNLFSTPVTENSEMPSPSYAKSPETFKMSMCSDSTDICNLGSLQFSNVSSGKLLESRCYWKGNSSDDDMCRIDDKDDITMSESFNPISEPTDDWECKLDGRPEQQCREMNLETDKKTHLATSCSGTFSDVDKNFSFPCGPSLSEDDDELTESKIKAFLDEKALELKKLQTPLYEEFYNSLNATASPSYVESPGDEASPRYLKLPPKSRSPSRGPMGTTSPAVDALSTGSPGSNGRRVSNICTTSDQTIRGTPSPPRNDWKGLLVNSQQEPSSPSLSFSERQRKWKEELDQELERKREMMRQAGVGGKTSSPKDRAVLAGLSMEFITKAAVPVTVVRITPTAVSFPISA</sequence>
<feature type="compositionally biased region" description="Polar residues" evidence="15">
    <location>
        <begin position="610"/>
        <end position="624"/>
    </location>
</feature>
<dbReference type="Pfam" id="PF00069">
    <property type="entry name" value="Pkinase"/>
    <property type="match status" value="1"/>
</dbReference>
<keyword evidence="9" id="KW-0832">Ubl conjugation</keyword>
<dbReference type="SUPFAM" id="SSF56112">
    <property type="entry name" value="Protein kinase-like (PK-like)"/>
    <property type="match status" value="1"/>
</dbReference>
<gene>
    <name evidence="17" type="ORF">TIFTF001_013031</name>
</gene>
<comment type="similarity">
    <text evidence="1">Belongs to the protein kinase superfamily. STE Ser/Thr protein kinase family. MAP kinase kinase kinase subfamily.</text>
</comment>
<dbReference type="GO" id="GO:0005737">
    <property type="term" value="C:cytoplasm"/>
    <property type="evidence" value="ECO:0007669"/>
    <property type="project" value="TreeGrafter"/>
</dbReference>
<evidence type="ECO:0000256" key="9">
    <source>
        <dbReference type="ARBA" id="ARBA00022843"/>
    </source>
</evidence>
<dbReference type="EC" id="2.7.11.25" evidence="2"/>
<keyword evidence="10 14" id="KW-0175">Coiled coil</keyword>
<dbReference type="Proteomes" id="UP001187192">
    <property type="component" value="Unassembled WGS sequence"/>
</dbReference>
<dbReference type="PANTHER" id="PTHR48016">
    <property type="entry name" value="MAP KINASE KINASE KINASE SSK2-RELATED-RELATED"/>
    <property type="match status" value="1"/>
</dbReference>
<evidence type="ECO:0000256" key="14">
    <source>
        <dbReference type="SAM" id="Coils"/>
    </source>
</evidence>
<evidence type="ECO:0000256" key="1">
    <source>
        <dbReference type="ARBA" id="ARBA00006529"/>
    </source>
</evidence>
<dbReference type="PANTHER" id="PTHR48016:SF51">
    <property type="entry name" value="PROTEIN KINASE DOMAIN-CONTAINING PROTEIN"/>
    <property type="match status" value="1"/>
</dbReference>
<dbReference type="GO" id="GO:0005524">
    <property type="term" value="F:ATP binding"/>
    <property type="evidence" value="ECO:0007669"/>
    <property type="project" value="UniProtKB-UniRule"/>
</dbReference>
<dbReference type="PROSITE" id="PS00107">
    <property type="entry name" value="PROTEIN_KINASE_ATP"/>
    <property type="match status" value="1"/>
</dbReference>
<evidence type="ECO:0000256" key="12">
    <source>
        <dbReference type="ARBA" id="ARBA00048329"/>
    </source>
</evidence>
<dbReference type="SMART" id="SM00220">
    <property type="entry name" value="S_TKc"/>
    <property type="match status" value="1"/>
</dbReference>
<keyword evidence="8 13" id="KW-0067">ATP-binding</keyword>
<evidence type="ECO:0000256" key="8">
    <source>
        <dbReference type="ARBA" id="ARBA00022840"/>
    </source>
</evidence>
<reference evidence="17" key="1">
    <citation type="submission" date="2023-07" db="EMBL/GenBank/DDBJ databases">
        <title>draft genome sequence of fig (Ficus carica).</title>
        <authorList>
            <person name="Takahashi T."/>
            <person name="Nishimura K."/>
        </authorList>
    </citation>
    <scope>NUCLEOTIDE SEQUENCE</scope>
</reference>
<name>A0AA88A048_FICCA</name>
<evidence type="ECO:0000313" key="17">
    <source>
        <dbReference type="EMBL" id="GMN43832.1"/>
    </source>
</evidence>
<dbReference type="PROSITE" id="PS00108">
    <property type="entry name" value="PROTEIN_KINASE_ST"/>
    <property type="match status" value="1"/>
</dbReference>
<evidence type="ECO:0000256" key="7">
    <source>
        <dbReference type="ARBA" id="ARBA00022777"/>
    </source>
</evidence>
<dbReference type="InterPro" id="IPR000719">
    <property type="entry name" value="Prot_kinase_dom"/>
</dbReference>
<keyword evidence="5" id="KW-0808">Transferase</keyword>
<feature type="binding site" evidence="13">
    <location>
        <position position="106"/>
    </location>
    <ligand>
        <name>ATP</name>
        <dbReference type="ChEBI" id="CHEBI:30616"/>
    </ligand>
</feature>
<evidence type="ECO:0000313" key="18">
    <source>
        <dbReference type="Proteomes" id="UP001187192"/>
    </source>
</evidence>
<dbReference type="AlphaFoldDB" id="A0AA88A048"/>
<evidence type="ECO:0000256" key="10">
    <source>
        <dbReference type="ARBA" id="ARBA00023054"/>
    </source>
</evidence>
<evidence type="ECO:0000256" key="6">
    <source>
        <dbReference type="ARBA" id="ARBA00022741"/>
    </source>
</evidence>
<feature type="region of interest" description="Disordered" evidence="15">
    <location>
        <begin position="530"/>
        <end position="629"/>
    </location>
</feature>
<dbReference type="InterPro" id="IPR050538">
    <property type="entry name" value="MAP_kinase_kinase_kinase"/>
</dbReference>
<comment type="caution">
    <text evidence="17">The sequence shown here is derived from an EMBL/GenBank/DDBJ whole genome shotgun (WGS) entry which is preliminary data.</text>
</comment>
<feature type="coiled-coil region" evidence="14">
    <location>
        <begin position="110"/>
        <end position="137"/>
    </location>
</feature>
<protein>
    <recommendedName>
        <fullName evidence="2">mitogen-activated protein kinase kinase kinase</fullName>
        <ecNumber evidence="2">2.7.11.25</ecNumber>
    </recommendedName>
</protein>
<keyword evidence="4" id="KW-0723">Serine/threonine-protein kinase</keyword>
<evidence type="ECO:0000256" key="3">
    <source>
        <dbReference type="ARBA" id="ARBA00022499"/>
    </source>
</evidence>
<evidence type="ECO:0000256" key="2">
    <source>
        <dbReference type="ARBA" id="ARBA00012406"/>
    </source>
</evidence>
<organism evidence="17 18">
    <name type="scientific">Ficus carica</name>
    <name type="common">Common fig</name>
    <dbReference type="NCBI Taxonomy" id="3494"/>
    <lineage>
        <taxon>Eukaryota</taxon>
        <taxon>Viridiplantae</taxon>
        <taxon>Streptophyta</taxon>
        <taxon>Embryophyta</taxon>
        <taxon>Tracheophyta</taxon>
        <taxon>Spermatophyta</taxon>
        <taxon>Magnoliopsida</taxon>
        <taxon>eudicotyledons</taxon>
        <taxon>Gunneridae</taxon>
        <taxon>Pentapetalae</taxon>
        <taxon>rosids</taxon>
        <taxon>fabids</taxon>
        <taxon>Rosales</taxon>
        <taxon>Moraceae</taxon>
        <taxon>Ficeae</taxon>
        <taxon>Ficus</taxon>
    </lineage>
</organism>
<proteinExistence type="inferred from homology"/>
<dbReference type="InterPro" id="IPR017441">
    <property type="entry name" value="Protein_kinase_ATP_BS"/>
</dbReference>